<dbReference type="Pfam" id="PF10604">
    <property type="entry name" value="Polyketide_cyc2"/>
    <property type="match status" value="1"/>
</dbReference>
<dbReference type="EMBL" id="JAWLKA010000010">
    <property type="protein sequence ID" value="MDV6282499.1"/>
    <property type="molecule type" value="Genomic_DNA"/>
</dbReference>
<accession>A0ABU4CG11</accession>
<dbReference type="PANTHER" id="PTHR39332:SF7">
    <property type="entry name" value="SRPBCC FAMILY PROTEIN"/>
    <property type="match status" value="1"/>
</dbReference>
<dbReference type="Gene3D" id="3.30.530.20">
    <property type="match status" value="1"/>
</dbReference>
<protein>
    <submittedName>
        <fullName evidence="1">SRPBCC family protein</fullName>
    </submittedName>
</protein>
<dbReference type="PANTHER" id="PTHR39332">
    <property type="entry name" value="BLL4707 PROTEIN"/>
    <property type="match status" value="1"/>
</dbReference>
<organism evidence="1 2">
    <name type="scientific">Rhodococcus jostii</name>
    <dbReference type="NCBI Taxonomy" id="132919"/>
    <lineage>
        <taxon>Bacteria</taxon>
        <taxon>Bacillati</taxon>
        <taxon>Actinomycetota</taxon>
        <taxon>Actinomycetes</taxon>
        <taxon>Mycobacteriales</taxon>
        <taxon>Nocardiaceae</taxon>
        <taxon>Rhodococcus</taxon>
    </lineage>
</organism>
<dbReference type="InterPro" id="IPR019587">
    <property type="entry name" value="Polyketide_cyclase/dehydratase"/>
</dbReference>
<proteinExistence type="predicted"/>
<dbReference type="Proteomes" id="UP001185737">
    <property type="component" value="Unassembled WGS sequence"/>
</dbReference>
<dbReference type="SUPFAM" id="SSF55961">
    <property type="entry name" value="Bet v1-like"/>
    <property type="match status" value="1"/>
</dbReference>
<gene>
    <name evidence="1" type="ORF">R3Q59_18550</name>
</gene>
<evidence type="ECO:0000313" key="2">
    <source>
        <dbReference type="Proteomes" id="UP001185737"/>
    </source>
</evidence>
<evidence type="ECO:0000313" key="1">
    <source>
        <dbReference type="EMBL" id="MDV6282499.1"/>
    </source>
</evidence>
<dbReference type="InterPro" id="IPR023393">
    <property type="entry name" value="START-like_dom_sf"/>
</dbReference>
<name>A0ABU4CG11_RHOJO</name>
<dbReference type="RefSeq" id="WP_317569043.1">
    <property type="nucleotide sequence ID" value="NZ_JAWLKA010000010.1"/>
</dbReference>
<sequence length="143" mass="15507">MSVQMTIKENAHYTHTVEDIWALCGSPGDIEKWLPAVEKSWIDGDVRYAELAGGAGQARERISEHLDALHYYDYDYIDGPLVLKAFSSRFAVVPAADGGSDILWTAQFEADDEAGGAELAQAVSGMYQGGLQRIGEVLDAGRA</sequence>
<reference evidence="1 2" key="1">
    <citation type="submission" date="2023-10" db="EMBL/GenBank/DDBJ databases">
        <title>Development of a sustainable strategy for remediation of hydrocarbon-contaminated territories based on the waste exchange concept.</title>
        <authorList>
            <person name="Krivoruchko A."/>
        </authorList>
    </citation>
    <scope>NUCLEOTIDE SEQUENCE [LARGE SCALE GENOMIC DNA]</scope>
    <source>
        <strain evidence="1 2">IEGM 60</strain>
    </source>
</reference>
<keyword evidence="2" id="KW-1185">Reference proteome</keyword>
<dbReference type="CDD" id="cd07821">
    <property type="entry name" value="PYR_PYL_RCAR_like"/>
    <property type="match status" value="1"/>
</dbReference>
<comment type="caution">
    <text evidence="1">The sequence shown here is derived from an EMBL/GenBank/DDBJ whole genome shotgun (WGS) entry which is preliminary data.</text>
</comment>